<dbReference type="Proteomes" id="UP000610966">
    <property type="component" value="Unassembled WGS sequence"/>
</dbReference>
<name>A0A8J3RG34_9ACTN</name>
<evidence type="ECO:0000313" key="3">
    <source>
        <dbReference type="Proteomes" id="UP000610966"/>
    </source>
</evidence>
<comment type="caution">
    <text evidence="2">The sequence shown here is derived from an EMBL/GenBank/DDBJ whole genome shotgun (WGS) entry which is preliminary data.</text>
</comment>
<evidence type="ECO:0000256" key="1">
    <source>
        <dbReference type="SAM" id="MobiDB-lite"/>
    </source>
</evidence>
<protein>
    <submittedName>
        <fullName evidence="2">Uncharacterized protein</fullName>
    </submittedName>
</protein>
<proteinExistence type="predicted"/>
<evidence type="ECO:0000313" key="2">
    <source>
        <dbReference type="EMBL" id="GIH73089.1"/>
    </source>
</evidence>
<accession>A0A8J3RG34</accession>
<gene>
    <name evidence="2" type="ORF">Mth01_53420</name>
</gene>
<dbReference type="AlphaFoldDB" id="A0A8J3RG34"/>
<dbReference type="RefSeq" id="WP_239090036.1">
    <property type="nucleotide sequence ID" value="NZ_BOOG01000071.1"/>
</dbReference>
<feature type="region of interest" description="Disordered" evidence="1">
    <location>
        <begin position="116"/>
        <end position="153"/>
    </location>
</feature>
<reference evidence="2" key="1">
    <citation type="submission" date="2021-01" db="EMBL/GenBank/DDBJ databases">
        <title>Whole genome shotgun sequence of Sphaerimonospora thailandensis NBRC 107569.</title>
        <authorList>
            <person name="Komaki H."/>
            <person name="Tamura T."/>
        </authorList>
    </citation>
    <scope>NUCLEOTIDE SEQUENCE</scope>
    <source>
        <strain evidence="2">NBRC 107569</strain>
    </source>
</reference>
<keyword evidence="3" id="KW-1185">Reference proteome</keyword>
<organism evidence="2 3">
    <name type="scientific">Sphaerimonospora thailandensis</name>
    <dbReference type="NCBI Taxonomy" id="795644"/>
    <lineage>
        <taxon>Bacteria</taxon>
        <taxon>Bacillati</taxon>
        <taxon>Actinomycetota</taxon>
        <taxon>Actinomycetes</taxon>
        <taxon>Streptosporangiales</taxon>
        <taxon>Streptosporangiaceae</taxon>
        <taxon>Sphaerimonospora</taxon>
    </lineage>
</organism>
<dbReference type="EMBL" id="BOOG01000071">
    <property type="protein sequence ID" value="GIH73089.1"/>
    <property type="molecule type" value="Genomic_DNA"/>
</dbReference>
<sequence>MRESPFGANRPPGLSPVEVAIMTRSEFDDIRAHIAAEGRRPGSDLLQLAGELLDDLEQVRMREVTLRSYYLRLLTAARATVAAEAAGDPAPLTLLAHELAKHAQLPSGEPVERILSDAGRTQALAPRADEPGRRGPRQSGSRYCGGMSRKLRG</sequence>